<dbReference type="Proteomes" id="UP000254807">
    <property type="component" value="Unassembled WGS sequence"/>
</dbReference>
<dbReference type="InterPro" id="IPR013154">
    <property type="entry name" value="ADH-like_N"/>
</dbReference>
<reference evidence="1 2" key="1">
    <citation type="submission" date="2018-06" db="EMBL/GenBank/DDBJ databases">
        <authorList>
            <consortium name="Pathogen Informatics"/>
            <person name="Doyle S."/>
        </authorList>
    </citation>
    <scope>NUCLEOTIDE SEQUENCE [LARGE SCALE GENOMIC DNA]</scope>
    <source>
        <strain evidence="1 2">NCTC12360</strain>
    </source>
</reference>
<dbReference type="Pfam" id="PF08240">
    <property type="entry name" value="ADH_N"/>
    <property type="match status" value="1"/>
</dbReference>
<dbReference type="InterPro" id="IPR036291">
    <property type="entry name" value="NAD(P)-bd_dom_sf"/>
</dbReference>
<dbReference type="EC" id="1.1.1.1" evidence="1"/>
<protein>
    <submittedName>
        <fullName evidence="1">Alcohol dehydrogenase</fullName>
        <ecNumber evidence="1">1.1.1.1</ecNumber>
        <ecNumber evidence="1">1.6.5.-</ecNumber>
    </submittedName>
</protein>
<dbReference type="NCBIfam" id="TIGR02823">
    <property type="entry name" value="oxido_YhdH"/>
    <property type="match status" value="1"/>
</dbReference>
<dbReference type="SUPFAM" id="SSF50129">
    <property type="entry name" value="GroES-like"/>
    <property type="match status" value="1"/>
</dbReference>
<dbReference type="InterPro" id="IPR020843">
    <property type="entry name" value="ER"/>
</dbReference>
<dbReference type="RefSeq" id="WP_060813616.1">
    <property type="nucleotide sequence ID" value="NZ_JANKAL010000004.1"/>
</dbReference>
<keyword evidence="2" id="KW-1185">Reference proteome</keyword>
<accession>A0A376H2E1</accession>
<dbReference type="InterPro" id="IPR011032">
    <property type="entry name" value="GroES-like_sf"/>
</dbReference>
<dbReference type="EC" id="1.6.5.-" evidence="1"/>
<evidence type="ECO:0000313" key="2">
    <source>
        <dbReference type="Proteomes" id="UP000254807"/>
    </source>
</evidence>
<dbReference type="EMBL" id="UFYW01000001">
    <property type="protein sequence ID" value="STD83314.1"/>
    <property type="molecule type" value="Genomic_DNA"/>
</dbReference>
<dbReference type="PANTHER" id="PTHR43677:SF1">
    <property type="entry name" value="ACRYLYL-COA REDUCTASE ACUI-RELATED"/>
    <property type="match status" value="1"/>
</dbReference>
<dbReference type="GO" id="GO:0004022">
    <property type="term" value="F:alcohol dehydrogenase (NAD+) activity"/>
    <property type="evidence" value="ECO:0007669"/>
    <property type="project" value="UniProtKB-EC"/>
</dbReference>
<dbReference type="GO" id="GO:0043957">
    <property type="term" value="F:acryloyl-CoA reductase (NADPH) activity"/>
    <property type="evidence" value="ECO:0007669"/>
    <property type="project" value="TreeGrafter"/>
</dbReference>
<dbReference type="CDD" id="cd05280">
    <property type="entry name" value="MDR_yhdh_yhfp"/>
    <property type="match status" value="1"/>
</dbReference>
<dbReference type="Pfam" id="PF00107">
    <property type="entry name" value="ADH_zinc_N"/>
    <property type="match status" value="1"/>
</dbReference>
<keyword evidence="1" id="KW-0560">Oxidoreductase</keyword>
<dbReference type="SUPFAM" id="SSF51735">
    <property type="entry name" value="NAD(P)-binding Rossmann-fold domains"/>
    <property type="match status" value="1"/>
</dbReference>
<proteinExistence type="predicted"/>
<dbReference type="Gene3D" id="3.90.180.10">
    <property type="entry name" value="Medium-chain alcohol dehydrogenases, catalytic domain"/>
    <property type="match status" value="1"/>
</dbReference>
<name>A0A376H2E1_ENTGA</name>
<dbReference type="PANTHER" id="PTHR43677">
    <property type="entry name" value="SHORT-CHAIN DEHYDROGENASE/REDUCTASE"/>
    <property type="match status" value="1"/>
</dbReference>
<dbReference type="InterPro" id="IPR051397">
    <property type="entry name" value="Zn-ADH-like_protein"/>
</dbReference>
<evidence type="ECO:0000313" key="1">
    <source>
        <dbReference type="EMBL" id="STD83314.1"/>
    </source>
</evidence>
<sequence>MTEFSSYIVTNEPTFTATLKTCKLTDLPEGDVLVKVAYSDVNYKDALAAKENGGVIRTYPMTPGIDLAGEVIESQSPDFSTGDQVLLTGYGLGVSHPGGFSQYQRVPADWLIKRPETLSAKDSMCYGTAGFTAALAVTELEKLALEKEAPIVITGASGGVGSISIALLHKLGYTNIVALSRKKEADWLLALGATKITDPADWQPEKIKPLAKQTVAAVIDTVGGSLLSALLPQIRYGGGAFLCGNAGGINIETTVLPFILRGIRVIGIDSVNVDTATRNELWQRLATGWYVADQLHSHEITFETLPETLASLLAGTHQGRTIVKVASET</sequence>
<organism evidence="1 2">
    <name type="scientific">Enterococcus gallinarum</name>
    <dbReference type="NCBI Taxonomy" id="1353"/>
    <lineage>
        <taxon>Bacteria</taxon>
        <taxon>Bacillati</taxon>
        <taxon>Bacillota</taxon>
        <taxon>Bacilli</taxon>
        <taxon>Lactobacillales</taxon>
        <taxon>Enterococcaceae</taxon>
        <taxon>Enterococcus</taxon>
    </lineage>
</organism>
<gene>
    <name evidence="1" type="primary">yhdH</name>
    <name evidence="1" type="ORF">NCTC12360_01778</name>
</gene>
<dbReference type="InterPro" id="IPR013149">
    <property type="entry name" value="ADH-like_C"/>
</dbReference>
<dbReference type="AlphaFoldDB" id="A0A376H2E1"/>
<dbReference type="SMART" id="SM00829">
    <property type="entry name" value="PKS_ER"/>
    <property type="match status" value="1"/>
</dbReference>
<dbReference type="InterPro" id="IPR001763">
    <property type="entry name" value="Rhodanese-like_dom"/>
</dbReference>
<dbReference type="PROSITE" id="PS50206">
    <property type="entry name" value="RHODANESE_3"/>
    <property type="match status" value="1"/>
</dbReference>
<dbReference type="Gene3D" id="3.40.50.720">
    <property type="entry name" value="NAD(P)-binding Rossmann-like Domain"/>
    <property type="match status" value="1"/>
</dbReference>
<dbReference type="OrthoDB" id="9782155at2"/>
<dbReference type="InterPro" id="IPR014188">
    <property type="entry name" value="Acrylyl-CoA_reductase_AcuI"/>
</dbReference>